<evidence type="ECO:0000259" key="17">
    <source>
        <dbReference type="Pfam" id="PF18139"/>
    </source>
</evidence>
<comment type="similarity">
    <text evidence="2">Belongs to the transient receptor (TC 1.A.4) family. LTrpC subfamily. TRPM2 sub-subfamily.</text>
</comment>
<dbReference type="InterPro" id="IPR050927">
    <property type="entry name" value="TRPM"/>
</dbReference>
<comment type="caution">
    <text evidence="19">The sequence shown here is derived from an EMBL/GenBank/DDBJ whole genome shotgun (WGS) entry which is preliminary data.</text>
</comment>
<keyword evidence="12" id="KW-0407">Ion channel</keyword>
<feature type="domain" description="Ion transport" evidence="16">
    <location>
        <begin position="695"/>
        <end position="956"/>
    </location>
</feature>
<keyword evidence="8" id="KW-0106">Calcium</keyword>
<dbReference type="InterPro" id="IPR057366">
    <property type="entry name" value="TRPM-like"/>
</dbReference>
<feature type="transmembrane region" description="Helical" evidence="15">
    <location>
        <begin position="834"/>
        <end position="857"/>
    </location>
</feature>
<reference evidence="19 20" key="1">
    <citation type="submission" date="2024-02" db="EMBL/GenBank/DDBJ databases">
        <authorList>
            <person name="Daric V."/>
            <person name="Darras S."/>
        </authorList>
    </citation>
    <scope>NUCLEOTIDE SEQUENCE [LARGE SCALE GENOMIC DNA]</scope>
</reference>
<dbReference type="CDD" id="cd03670">
    <property type="entry name" value="NUDIX_ADPRase_Nudt9"/>
    <property type="match status" value="1"/>
</dbReference>
<keyword evidence="10" id="KW-0406">Ion transport</keyword>
<keyword evidence="13" id="KW-0175">Coiled coil</keyword>
<sequence length="1352" mass="155826">MSGGSNGIEMDTFTQAQDQVTQQDGSEQIKDGQIHFDHDEDPAKYAIVSNESGPNLLNDLLIKKWKMNKPNIIISITGGAKNFNLKSSQKKELRKSLVKAAVDTGGWIISGGTHTGVMELVGEAVHEHMVAKDSYVKATVLGIATFGVLQFQNDLKDYSQKKKSFYYEVQHKPEKLVYLDKHHSHFILVGDHKEKSKFGEEIELRARLERDVAHWNSSSRKVPVVCILIQGGKGSLKTVHDALQEQTPVVIVADTGGWANILSRLCDEPFNAVNESLIANLLTEEGIAYKSAQLGEWTNWARECLMQKRLITIFSLDENNSVANLDIAILQAILKEDQSTTKQNLQLALNWNRCDIARNDILNDEEERKMNDEDKWKFFEQALQKDQTGFIDLFLDYGWNMDDFFNKKKLNSLNKKDILKSQTLLVLYGKYKDYNRVYNALLGIKPPSSENNENYNREQALRELFKWAVMDNRQETARLLWNAMSKEELAAAVVAHKLLTRLAEKSSQSEQEAQYNAHADTYQKLATGILSKFLEGNSKSAILSVTRILENWGDVTILQLAASSNAKDFMSHRAVQSHLEDIWYGIVRKTANGFWSTIFFWLHIIFCVLFPLFVPTLNLKPLEDRCLEERLQKRTSGATIEEADSADETQPMNGKTPLSKQNQEKSSIKEFLTKMWKDIWSFYKAPFVKFLCNVFFYVMFLLLFAIALLSCTGVKQNNLQYCSVILYILVGWVAVLAMDEVRQIIHMPASTAKLKMWFWIRRSDNQLDLASFLFFAVGFALFKKSLSNHDFCLPARILLAISFIIYCLRVFSLFAVHADLGPKLLMVTKMLKDLLFFLFIWAVIFFAYGVASQALLYPDEKNAKNIFVGSVYKPYWQLFGELFLSEINYNPDADEFTCSNANVTDNDTDTRMPHCPQENAFVPILSAIYMLLVNVLLLNLLIAMFSYTFEKLVDKTDVIWKFERYYLVEEYYFRPCLVVPFSIISYIISIIRWILEKNKTNKRSKDNKFAKHIKEKELIRLLTWEHSRTDSYLEDKRIEEENETSTRLEKLAIKLESVEKKLERQEKLAQTSRVTSALRSAKEVHVRARTPEYPRTDVERFKMEDYMVPWNVPYDDYKPTSYTSDNVMNKSDWADNELSDDTMGNIRFNVYDGKNKVDRTSYEGLYMVVKGLPRNPRGRTGLTGRGLLGRYGPNHFAAWAFTRWKKNGEGDVKGKRVIEFISIKRNDWSKKWAIPGGMVKRGKNVANTWARDFIKKLLEKSSGNIKRDYFLNFAWIEVFKGYSDDSRNTDNAWIETSVCNFHDEHNSIFGEGPLEYPNEEVEWKEVGASMDLFEDHESFIKKVAAFRKACVE</sequence>
<evidence type="ECO:0000259" key="18">
    <source>
        <dbReference type="Pfam" id="PF25508"/>
    </source>
</evidence>
<keyword evidence="4" id="KW-1003">Cell membrane</keyword>
<evidence type="ECO:0000256" key="4">
    <source>
        <dbReference type="ARBA" id="ARBA00022475"/>
    </source>
</evidence>
<dbReference type="Gene3D" id="3.90.79.10">
    <property type="entry name" value="Nucleoside Triphosphate Pyrophosphohydrolase"/>
    <property type="match status" value="1"/>
</dbReference>
<dbReference type="Pfam" id="PF25969">
    <property type="entry name" value="NUDT9_N"/>
    <property type="match status" value="1"/>
</dbReference>
<evidence type="ECO:0000313" key="19">
    <source>
        <dbReference type="EMBL" id="CAK8686558.1"/>
    </source>
</evidence>
<feature type="transmembrane region" description="Helical" evidence="15">
    <location>
        <begin position="794"/>
        <end position="814"/>
    </location>
</feature>
<organism evidence="19 20">
    <name type="scientific">Clavelina lepadiformis</name>
    <name type="common">Light-bulb sea squirt</name>
    <name type="synonym">Ascidia lepadiformis</name>
    <dbReference type="NCBI Taxonomy" id="159417"/>
    <lineage>
        <taxon>Eukaryota</taxon>
        <taxon>Metazoa</taxon>
        <taxon>Chordata</taxon>
        <taxon>Tunicata</taxon>
        <taxon>Ascidiacea</taxon>
        <taxon>Aplousobranchia</taxon>
        <taxon>Clavelinidae</taxon>
        <taxon>Clavelina</taxon>
    </lineage>
</organism>
<evidence type="ECO:0000256" key="8">
    <source>
        <dbReference type="ARBA" id="ARBA00022837"/>
    </source>
</evidence>
<dbReference type="Pfam" id="PF00520">
    <property type="entry name" value="Ion_trans"/>
    <property type="match status" value="1"/>
</dbReference>
<dbReference type="PANTHER" id="PTHR13800:SF12">
    <property type="entry name" value="TRANSIENT RECEPTOR POTENTIAL CATION CHANNEL SUBFAMILY M MEMBER-LIKE 2"/>
    <property type="match status" value="1"/>
</dbReference>
<feature type="transmembrane region" description="Helical" evidence="15">
    <location>
        <begin position="765"/>
        <end position="782"/>
    </location>
</feature>
<keyword evidence="7 15" id="KW-0812">Transmembrane</keyword>
<keyword evidence="3" id="KW-0813">Transport</keyword>
<evidence type="ECO:0000256" key="3">
    <source>
        <dbReference type="ARBA" id="ARBA00022448"/>
    </source>
</evidence>
<evidence type="ECO:0000256" key="12">
    <source>
        <dbReference type="ARBA" id="ARBA00023303"/>
    </source>
</evidence>
<keyword evidence="11 15" id="KW-0472">Membrane</keyword>
<dbReference type="PANTHER" id="PTHR13800">
    <property type="entry name" value="TRANSIENT RECEPTOR POTENTIAL CATION CHANNEL, SUBFAMILY M, MEMBER 6"/>
    <property type="match status" value="1"/>
</dbReference>
<evidence type="ECO:0000256" key="14">
    <source>
        <dbReference type="SAM" id="MobiDB-lite"/>
    </source>
</evidence>
<feature type="region of interest" description="Disordered" evidence="14">
    <location>
        <begin position="637"/>
        <end position="662"/>
    </location>
</feature>
<evidence type="ECO:0000256" key="2">
    <source>
        <dbReference type="ARBA" id="ARBA00009501"/>
    </source>
</evidence>
<feature type="domain" description="TRPM-like" evidence="18">
    <location>
        <begin position="449"/>
        <end position="572"/>
    </location>
</feature>
<dbReference type="SUPFAM" id="SSF55811">
    <property type="entry name" value="Nudix"/>
    <property type="match status" value="1"/>
</dbReference>
<keyword evidence="9 15" id="KW-1133">Transmembrane helix</keyword>
<dbReference type="InterPro" id="IPR041491">
    <property type="entry name" value="TRPM_SLOG"/>
</dbReference>
<dbReference type="Proteomes" id="UP001642483">
    <property type="component" value="Unassembled WGS sequence"/>
</dbReference>
<evidence type="ECO:0000256" key="13">
    <source>
        <dbReference type="SAM" id="Coils"/>
    </source>
</evidence>
<dbReference type="Gene3D" id="3.40.50.450">
    <property type="match status" value="1"/>
</dbReference>
<dbReference type="Pfam" id="PF25508">
    <property type="entry name" value="TRPM2"/>
    <property type="match status" value="1"/>
</dbReference>
<comment type="subcellular location">
    <subcellularLocation>
        <location evidence="1">Cell membrane</location>
        <topology evidence="1">Multi-pass membrane protein</topology>
    </subcellularLocation>
</comment>
<protein>
    <submittedName>
        <fullName evidence="19">Uncharacterized protein</fullName>
    </submittedName>
</protein>
<feature type="transmembrane region" description="Helical" evidence="15">
    <location>
        <begin position="687"/>
        <end position="709"/>
    </location>
</feature>
<feature type="transmembrane region" description="Helical" evidence="15">
    <location>
        <begin position="594"/>
        <end position="614"/>
    </location>
</feature>
<evidence type="ECO:0000256" key="10">
    <source>
        <dbReference type="ARBA" id="ARBA00023065"/>
    </source>
</evidence>
<evidence type="ECO:0000256" key="5">
    <source>
        <dbReference type="ARBA" id="ARBA00022568"/>
    </source>
</evidence>
<feature type="compositionally biased region" description="Polar residues" evidence="14">
    <location>
        <begin position="648"/>
        <end position="661"/>
    </location>
</feature>
<dbReference type="InterPro" id="IPR015797">
    <property type="entry name" value="NUDIX_hydrolase-like_dom_sf"/>
</dbReference>
<feature type="transmembrane region" description="Helical" evidence="15">
    <location>
        <begin position="971"/>
        <end position="995"/>
    </location>
</feature>
<keyword evidence="5" id="KW-0109">Calcium transport</keyword>
<evidence type="ECO:0000256" key="7">
    <source>
        <dbReference type="ARBA" id="ARBA00022692"/>
    </source>
</evidence>
<dbReference type="EMBL" id="CAWYQH010000102">
    <property type="protein sequence ID" value="CAK8686558.1"/>
    <property type="molecule type" value="Genomic_DNA"/>
</dbReference>
<proteinExistence type="inferred from homology"/>
<keyword evidence="20" id="KW-1185">Reference proteome</keyword>
<name>A0ABP0G409_CLALP</name>
<feature type="transmembrane region" description="Helical" evidence="15">
    <location>
        <begin position="920"/>
        <end position="947"/>
    </location>
</feature>
<dbReference type="InterPro" id="IPR005821">
    <property type="entry name" value="Ion_trans_dom"/>
</dbReference>
<feature type="domain" description="TRPM SLOG" evidence="17">
    <location>
        <begin position="43"/>
        <end position="263"/>
    </location>
</feature>
<feature type="transmembrane region" description="Helical" evidence="15">
    <location>
        <begin position="721"/>
        <end position="738"/>
    </location>
</feature>
<evidence type="ECO:0000256" key="15">
    <source>
        <dbReference type="SAM" id="Phobius"/>
    </source>
</evidence>
<evidence type="ECO:0000259" key="16">
    <source>
        <dbReference type="Pfam" id="PF00520"/>
    </source>
</evidence>
<gene>
    <name evidence="19" type="ORF">CVLEPA_LOCUS18478</name>
</gene>
<keyword evidence="6" id="KW-0107">Calcium channel</keyword>
<evidence type="ECO:0000256" key="9">
    <source>
        <dbReference type="ARBA" id="ARBA00022989"/>
    </source>
</evidence>
<dbReference type="Pfam" id="PF18139">
    <property type="entry name" value="LSDAT_euk"/>
    <property type="match status" value="1"/>
</dbReference>
<accession>A0ABP0G409</accession>
<evidence type="ECO:0000256" key="6">
    <source>
        <dbReference type="ARBA" id="ARBA00022673"/>
    </source>
</evidence>
<evidence type="ECO:0000256" key="1">
    <source>
        <dbReference type="ARBA" id="ARBA00004651"/>
    </source>
</evidence>
<evidence type="ECO:0000313" key="20">
    <source>
        <dbReference type="Proteomes" id="UP001642483"/>
    </source>
</evidence>
<feature type="coiled-coil region" evidence="13">
    <location>
        <begin position="1041"/>
        <end position="1075"/>
    </location>
</feature>
<evidence type="ECO:0000256" key="11">
    <source>
        <dbReference type="ARBA" id="ARBA00023136"/>
    </source>
</evidence>